<evidence type="ECO:0000313" key="3">
    <source>
        <dbReference type="Proteomes" id="UP001356170"/>
    </source>
</evidence>
<keyword evidence="3" id="KW-1185">Reference proteome</keyword>
<evidence type="ECO:0000313" key="2">
    <source>
        <dbReference type="EMBL" id="MEF2154818.1"/>
    </source>
</evidence>
<gene>
    <name evidence="2" type="ORF">V3390_00975</name>
</gene>
<accession>A0ABU7UXY2</accession>
<protein>
    <submittedName>
        <fullName evidence="2">EVE domain-containing protein</fullName>
    </submittedName>
</protein>
<dbReference type="InterPro" id="IPR002740">
    <property type="entry name" value="EVE_domain"/>
</dbReference>
<dbReference type="Proteomes" id="UP001356170">
    <property type="component" value="Unassembled WGS sequence"/>
</dbReference>
<proteinExistence type="predicted"/>
<reference evidence="2 3" key="1">
    <citation type="submission" date="2024-01" db="EMBL/GenBank/DDBJ databases">
        <title>Novel species of the genus Luteimonas isolated from rivers.</title>
        <authorList>
            <person name="Lu H."/>
        </authorList>
    </citation>
    <scope>NUCLEOTIDE SEQUENCE [LARGE SCALE GENOMIC DNA]</scope>
    <source>
        <strain evidence="2 3">FXH3W</strain>
    </source>
</reference>
<organism evidence="2 3">
    <name type="scientific">Aquilutibacter rugosus</name>
    <dbReference type="NCBI Taxonomy" id="3115820"/>
    <lineage>
        <taxon>Bacteria</taxon>
        <taxon>Pseudomonadati</taxon>
        <taxon>Pseudomonadota</taxon>
        <taxon>Gammaproteobacteria</taxon>
        <taxon>Lysobacterales</taxon>
        <taxon>Lysobacteraceae</taxon>
        <taxon>Aquilutibacter</taxon>
    </lineage>
</organism>
<dbReference type="PANTHER" id="PTHR14087:SF7">
    <property type="entry name" value="THYMOCYTE NUCLEAR PROTEIN 1"/>
    <property type="match status" value="1"/>
</dbReference>
<dbReference type="InterPro" id="IPR052181">
    <property type="entry name" value="5hmC_binding"/>
</dbReference>
<dbReference type="PANTHER" id="PTHR14087">
    <property type="entry name" value="THYMOCYTE NUCLEAR PROTEIN 1"/>
    <property type="match status" value="1"/>
</dbReference>
<dbReference type="CDD" id="cd21133">
    <property type="entry name" value="EVE"/>
    <property type="match status" value="1"/>
</dbReference>
<dbReference type="SUPFAM" id="SSF88697">
    <property type="entry name" value="PUA domain-like"/>
    <property type="match status" value="1"/>
</dbReference>
<sequence>MPKQYWLMKSEPDAFSIDDLAAVAQEPWSGVRNYQARNSMRDDMRVGDEVLFYHSNAKPAGIAGLARIARTAYPDETQFDPESDYYDPKATRETPRWFMVDVQFVSKFSKILSLAEIKSHAHLFSADFVPVRKGSRLSVAPVSAEDFRTAVQLAKSKR</sequence>
<name>A0ABU7UXY2_9GAMM</name>
<feature type="domain" description="EVE" evidence="1">
    <location>
        <begin position="4"/>
        <end position="150"/>
    </location>
</feature>
<dbReference type="InterPro" id="IPR015947">
    <property type="entry name" value="PUA-like_sf"/>
</dbReference>
<comment type="caution">
    <text evidence="2">The sequence shown here is derived from an EMBL/GenBank/DDBJ whole genome shotgun (WGS) entry which is preliminary data.</text>
</comment>
<dbReference type="RefSeq" id="WP_331689655.1">
    <property type="nucleotide sequence ID" value="NZ_JAZHBN010000004.1"/>
</dbReference>
<dbReference type="Gene3D" id="3.10.590.10">
    <property type="entry name" value="ph1033 like domains"/>
    <property type="match status" value="1"/>
</dbReference>
<dbReference type="EMBL" id="JAZHBO010000001">
    <property type="protein sequence ID" value="MEF2154818.1"/>
    <property type="molecule type" value="Genomic_DNA"/>
</dbReference>
<dbReference type="InterPro" id="IPR047197">
    <property type="entry name" value="THYN1-like_EVE"/>
</dbReference>
<evidence type="ECO:0000259" key="1">
    <source>
        <dbReference type="Pfam" id="PF01878"/>
    </source>
</evidence>
<dbReference type="Pfam" id="PF01878">
    <property type="entry name" value="EVE"/>
    <property type="match status" value="1"/>
</dbReference>